<proteinExistence type="predicted"/>
<comment type="caution">
    <text evidence="3">The sequence shown here is derived from an EMBL/GenBank/DDBJ whole genome shotgun (WGS) entry which is preliminary data.</text>
</comment>
<evidence type="ECO:0000256" key="2">
    <source>
        <dbReference type="ARBA" id="ARBA00023242"/>
    </source>
</evidence>
<accession>A0A9P6G0P6</accession>
<gene>
    <name evidence="3" type="ORF">BGW38_004582</name>
</gene>
<dbReference type="EMBL" id="JAABOA010000292">
    <property type="protein sequence ID" value="KAF9584942.1"/>
    <property type="molecule type" value="Genomic_DNA"/>
</dbReference>
<dbReference type="Proteomes" id="UP000780801">
    <property type="component" value="Unassembled WGS sequence"/>
</dbReference>
<keyword evidence="2" id="KW-0539">Nucleus</keyword>
<dbReference type="GO" id="GO:0006261">
    <property type="term" value="P:DNA-templated DNA replication"/>
    <property type="evidence" value="ECO:0007669"/>
    <property type="project" value="TreeGrafter"/>
</dbReference>
<comment type="subcellular location">
    <subcellularLocation>
        <location evidence="1">Nucleus</location>
    </subcellularLocation>
</comment>
<sequence length="297" mass="33061">MQSIIDRPLDTIQELFAKNWKKSQSAEQDDFGVPEHFKELFDTREKLLQIPLLDAHSVDTLPLNSLVRFRCMVQDTELSQEVALFISNVTEEPNGEESLVCHRYSDGPTEDQINRIVPVQDVIDLRNCYYCISIPGESQWVKDHGKSLDSALQDMKLEGSTSSKVIQERYPFPGAQHFAAVVKTHSGDTSIGVTDMVEVIGVLGASDRVVAGDAFDFPDESADTPSVPTVHAILMQKVEDHGHPELGLTGVPQESDVQHYVAHAKRIKQELLQYISTAVRGDTLAAELVLLHFLSRV</sequence>
<evidence type="ECO:0000313" key="3">
    <source>
        <dbReference type="EMBL" id="KAF9584942.1"/>
    </source>
</evidence>
<protein>
    <submittedName>
        <fullName evidence="3">Uncharacterized protein</fullName>
    </submittedName>
</protein>
<dbReference type="GO" id="GO:0005634">
    <property type="term" value="C:nucleus"/>
    <property type="evidence" value="ECO:0007669"/>
    <property type="project" value="UniProtKB-SubCell"/>
</dbReference>
<feature type="non-terminal residue" evidence="3">
    <location>
        <position position="297"/>
    </location>
</feature>
<dbReference type="InterPro" id="IPR019140">
    <property type="entry name" value="MCM_complex-bd"/>
</dbReference>
<dbReference type="OrthoDB" id="2411849at2759"/>
<dbReference type="PANTHER" id="PTHR13489">
    <property type="entry name" value="MINI-CHROMOSOME MAINTENANCE COMPLEX-BINDING PROTEIN"/>
    <property type="match status" value="1"/>
</dbReference>
<reference evidence="3" key="1">
    <citation type="journal article" date="2020" name="Fungal Divers.">
        <title>Resolving the Mortierellaceae phylogeny through synthesis of multi-gene phylogenetics and phylogenomics.</title>
        <authorList>
            <person name="Vandepol N."/>
            <person name="Liber J."/>
            <person name="Desiro A."/>
            <person name="Na H."/>
            <person name="Kennedy M."/>
            <person name="Barry K."/>
            <person name="Grigoriev I.V."/>
            <person name="Miller A.N."/>
            <person name="O'Donnell K."/>
            <person name="Stajich J.E."/>
            <person name="Bonito G."/>
        </authorList>
    </citation>
    <scope>NUCLEOTIDE SEQUENCE</scope>
    <source>
        <strain evidence="3">KOD1015</strain>
    </source>
</reference>
<organism evidence="3 4">
    <name type="scientific">Lunasporangiospora selenospora</name>
    <dbReference type="NCBI Taxonomy" id="979761"/>
    <lineage>
        <taxon>Eukaryota</taxon>
        <taxon>Fungi</taxon>
        <taxon>Fungi incertae sedis</taxon>
        <taxon>Mucoromycota</taxon>
        <taxon>Mortierellomycotina</taxon>
        <taxon>Mortierellomycetes</taxon>
        <taxon>Mortierellales</taxon>
        <taxon>Mortierellaceae</taxon>
        <taxon>Lunasporangiospora</taxon>
    </lineage>
</organism>
<evidence type="ECO:0000256" key="1">
    <source>
        <dbReference type="ARBA" id="ARBA00004123"/>
    </source>
</evidence>
<dbReference type="GO" id="GO:0003682">
    <property type="term" value="F:chromatin binding"/>
    <property type="evidence" value="ECO:0007669"/>
    <property type="project" value="TreeGrafter"/>
</dbReference>
<name>A0A9P6G0P6_9FUNG</name>
<dbReference type="PANTHER" id="PTHR13489:SF0">
    <property type="entry name" value="MINI-CHROMOSOME MAINTENANCE COMPLEX-BINDING PROTEIN"/>
    <property type="match status" value="1"/>
</dbReference>
<keyword evidence="4" id="KW-1185">Reference proteome</keyword>
<evidence type="ECO:0000313" key="4">
    <source>
        <dbReference type="Proteomes" id="UP000780801"/>
    </source>
</evidence>
<dbReference type="AlphaFoldDB" id="A0A9P6G0P6"/>
<dbReference type="Pfam" id="PF09739">
    <property type="entry name" value="MCM_bind"/>
    <property type="match status" value="2"/>
</dbReference>